<dbReference type="EMBL" id="ML977079">
    <property type="protein sequence ID" value="KAF1948131.1"/>
    <property type="molecule type" value="Genomic_DNA"/>
</dbReference>
<proteinExistence type="predicted"/>
<keyword evidence="3" id="KW-1185">Reference proteome</keyword>
<accession>A0A6A5T6B5</accession>
<name>A0A6A5T6B5_9PLEO</name>
<reference evidence="1" key="1">
    <citation type="journal article" date="2020" name="Stud. Mycol.">
        <title>101 Dothideomycetes genomes: a test case for predicting lifestyles and emergence of pathogens.</title>
        <authorList>
            <person name="Haridas S."/>
            <person name="Albert R."/>
            <person name="Binder M."/>
            <person name="Bloem J."/>
            <person name="Labutti K."/>
            <person name="Salamov A."/>
            <person name="Andreopoulos B."/>
            <person name="Baker S."/>
            <person name="Barry K."/>
            <person name="Bills G."/>
            <person name="Bluhm B."/>
            <person name="Cannon C."/>
            <person name="Castanera R."/>
            <person name="Culley D."/>
            <person name="Daum C."/>
            <person name="Ezra D."/>
            <person name="Gonzalez J."/>
            <person name="Henrissat B."/>
            <person name="Kuo A."/>
            <person name="Liang C."/>
            <person name="Lipzen A."/>
            <person name="Lutzoni F."/>
            <person name="Magnuson J."/>
            <person name="Mondo S."/>
            <person name="Nolan M."/>
            <person name="Ohm R."/>
            <person name="Pangilinan J."/>
            <person name="Park H.-J."/>
            <person name="Ramirez L."/>
            <person name="Alfaro M."/>
            <person name="Sun H."/>
            <person name="Tritt A."/>
            <person name="Yoshinaga Y."/>
            <person name="Zwiers L.-H."/>
            <person name="Turgeon B."/>
            <person name="Goodwin S."/>
            <person name="Spatafora J."/>
            <person name="Crous P."/>
            <person name="Grigoriev I."/>
        </authorList>
    </citation>
    <scope>NUCLEOTIDE SEQUENCE</scope>
    <source>
        <strain evidence="1">CBS 675.92</strain>
    </source>
</reference>
<evidence type="ECO:0000313" key="1">
    <source>
        <dbReference type="EMBL" id="KAF1948121.1"/>
    </source>
</evidence>
<evidence type="ECO:0000313" key="3">
    <source>
        <dbReference type="Proteomes" id="UP000800035"/>
    </source>
</evidence>
<dbReference type="AlphaFoldDB" id="A0A6A5T6B5"/>
<sequence>MIPIDFSLDLEFKSAHQGAYTLGLRRADKLRILTCTARCELSSALVRIKSYGWTSLTHFSFALVKTPDQSSFPTMTTFIHHRRQLRIRGVGIGIQPYGVDLLRDSMPQLR</sequence>
<gene>
    <name evidence="2" type="ORF">CC80DRAFT_24710</name>
    <name evidence="1" type="ORF">CC80DRAFT_24795</name>
</gene>
<organism evidence="1 3">
    <name type="scientific">Byssothecium circinans</name>
    <dbReference type="NCBI Taxonomy" id="147558"/>
    <lineage>
        <taxon>Eukaryota</taxon>
        <taxon>Fungi</taxon>
        <taxon>Dikarya</taxon>
        <taxon>Ascomycota</taxon>
        <taxon>Pezizomycotina</taxon>
        <taxon>Dothideomycetes</taxon>
        <taxon>Pleosporomycetidae</taxon>
        <taxon>Pleosporales</taxon>
        <taxon>Massarineae</taxon>
        <taxon>Massarinaceae</taxon>
        <taxon>Byssothecium</taxon>
    </lineage>
</organism>
<dbReference type="Proteomes" id="UP000800035">
    <property type="component" value="Unassembled WGS sequence"/>
</dbReference>
<protein>
    <submittedName>
        <fullName evidence="1">Uncharacterized protein</fullName>
    </submittedName>
</protein>
<evidence type="ECO:0000313" key="2">
    <source>
        <dbReference type="EMBL" id="KAF1948131.1"/>
    </source>
</evidence>
<dbReference type="EMBL" id="ML977080">
    <property type="protein sequence ID" value="KAF1948121.1"/>
    <property type="molecule type" value="Genomic_DNA"/>
</dbReference>